<dbReference type="GO" id="GO:0046872">
    <property type="term" value="F:metal ion binding"/>
    <property type="evidence" value="ECO:0007669"/>
    <property type="project" value="InterPro"/>
</dbReference>
<keyword evidence="2 4" id="KW-0547">Nucleotide-binding</keyword>
<evidence type="ECO:0000256" key="2">
    <source>
        <dbReference type="ARBA" id="ARBA00022741"/>
    </source>
</evidence>
<sequence length="426" mass="47243">MQHKLLVLGSTSEFSPLVRRAQERGILVVACDGYPDGPAKRIADVCHDVDIRDHGAVARVCAAEGVDGIVTAFSDNLAEHAAAIAEEAGLPFYLPSERLAVLRDKTRMKAMFDGLGIPYPRTAVVRRGSVREDLAPLRFPVVTKPLDGWGSHGVYLLDAPRQVEERFDEVASYSGGDAILVEEYNDGFELNAMAWVVDRVPVVLEIADREKTADESHAIPHVSRIVYPSCLLDRVLEEARDIVGRVARYVGLVNGPLCMQFFWSPERGVQVCECAGRVFGTEHEMLEYATCGRLTVEDLLIDTVYEPNLLKERLRGHDPHLDRVSCGLFFHGREGRIASIRNVPDPADTPGVADTLVYYSAGDEIRRGAQPYVMRTYLVSDTREELDALSDAVTGAFDVRDGESRSLLLHNERMSYNRASRCGETR</sequence>
<evidence type="ECO:0000259" key="5">
    <source>
        <dbReference type="PROSITE" id="PS50975"/>
    </source>
</evidence>
<evidence type="ECO:0000256" key="1">
    <source>
        <dbReference type="ARBA" id="ARBA00022598"/>
    </source>
</evidence>
<reference evidence="6" key="2">
    <citation type="submission" date="2021-04" db="EMBL/GenBank/DDBJ databases">
        <authorList>
            <person name="Gilroy R."/>
        </authorList>
    </citation>
    <scope>NUCLEOTIDE SEQUENCE</scope>
    <source>
        <strain evidence="6">ChiHjej10B9-743</strain>
    </source>
</reference>
<dbReference type="EMBL" id="DXCP01000006">
    <property type="protein sequence ID" value="HIY79098.1"/>
    <property type="molecule type" value="Genomic_DNA"/>
</dbReference>
<proteinExistence type="predicted"/>
<dbReference type="GO" id="GO:0016874">
    <property type="term" value="F:ligase activity"/>
    <property type="evidence" value="ECO:0007669"/>
    <property type="project" value="UniProtKB-KW"/>
</dbReference>
<organism evidence="6 7">
    <name type="scientific">Candidatus Olsenella excrementavium</name>
    <dbReference type="NCBI Taxonomy" id="2838709"/>
    <lineage>
        <taxon>Bacteria</taxon>
        <taxon>Bacillati</taxon>
        <taxon>Actinomycetota</taxon>
        <taxon>Coriobacteriia</taxon>
        <taxon>Coriobacteriales</taxon>
        <taxon>Atopobiaceae</taxon>
        <taxon>Olsenella</taxon>
    </lineage>
</organism>
<protein>
    <submittedName>
        <fullName evidence="6">ATP-grasp domain-containing protein</fullName>
    </submittedName>
</protein>
<dbReference type="Proteomes" id="UP000824133">
    <property type="component" value="Unassembled WGS sequence"/>
</dbReference>
<keyword evidence="3 4" id="KW-0067">ATP-binding</keyword>
<dbReference type="Gene3D" id="3.40.50.20">
    <property type="match status" value="1"/>
</dbReference>
<dbReference type="AlphaFoldDB" id="A0A9D1ZA77"/>
<evidence type="ECO:0000313" key="7">
    <source>
        <dbReference type="Proteomes" id="UP000824133"/>
    </source>
</evidence>
<dbReference type="InterPro" id="IPR052032">
    <property type="entry name" value="ATP-dep_AA_Ligase"/>
</dbReference>
<comment type="caution">
    <text evidence="6">The sequence shown here is derived from an EMBL/GenBank/DDBJ whole genome shotgun (WGS) entry which is preliminary data.</text>
</comment>
<dbReference type="Gene3D" id="3.30.470.20">
    <property type="entry name" value="ATP-grasp fold, B domain"/>
    <property type="match status" value="1"/>
</dbReference>
<dbReference type="SUPFAM" id="SSF52440">
    <property type="entry name" value="PreATP-grasp domain"/>
    <property type="match status" value="1"/>
</dbReference>
<evidence type="ECO:0000256" key="4">
    <source>
        <dbReference type="PROSITE-ProRule" id="PRU00409"/>
    </source>
</evidence>
<feature type="domain" description="ATP-grasp" evidence="5">
    <location>
        <begin position="109"/>
        <end position="305"/>
    </location>
</feature>
<dbReference type="Pfam" id="PF13535">
    <property type="entry name" value="ATP-grasp_4"/>
    <property type="match status" value="1"/>
</dbReference>
<dbReference type="SUPFAM" id="SSF56059">
    <property type="entry name" value="Glutathione synthetase ATP-binding domain-like"/>
    <property type="match status" value="1"/>
</dbReference>
<keyword evidence="1" id="KW-0436">Ligase</keyword>
<dbReference type="PROSITE" id="PS50975">
    <property type="entry name" value="ATP_GRASP"/>
    <property type="match status" value="1"/>
</dbReference>
<evidence type="ECO:0000256" key="3">
    <source>
        <dbReference type="ARBA" id="ARBA00022840"/>
    </source>
</evidence>
<dbReference type="GO" id="GO:0005524">
    <property type="term" value="F:ATP binding"/>
    <property type="evidence" value="ECO:0007669"/>
    <property type="project" value="UniProtKB-UniRule"/>
</dbReference>
<dbReference type="PANTHER" id="PTHR43585">
    <property type="entry name" value="FUMIPYRROLE BIOSYNTHESIS PROTEIN C"/>
    <property type="match status" value="1"/>
</dbReference>
<dbReference type="PANTHER" id="PTHR43585:SF2">
    <property type="entry name" value="ATP-GRASP ENZYME FSQD"/>
    <property type="match status" value="1"/>
</dbReference>
<reference evidence="6" key="1">
    <citation type="journal article" date="2021" name="PeerJ">
        <title>Extensive microbial diversity within the chicken gut microbiome revealed by metagenomics and culture.</title>
        <authorList>
            <person name="Gilroy R."/>
            <person name="Ravi A."/>
            <person name="Getino M."/>
            <person name="Pursley I."/>
            <person name="Horton D.L."/>
            <person name="Alikhan N.F."/>
            <person name="Baker D."/>
            <person name="Gharbi K."/>
            <person name="Hall N."/>
            <person name="Watson M."/>
            <person name="Adriaenssens E.M."/>
            <person name="Foster-Nyarko E."/>
            <person name="Jarju S."/>
            <person name="Secka A."/>
            <person name="Antonio M."/>
            <person name="Oren A."/>
            <person name="Chaudhuri R.R."/>
            <person name="La Ragione R."/>
            <person name="Hildebrand F."/>
            <person name="Pallen M.J."/>
        </authorList>
    </citation>
    <scope>NUCLEOTIDE SEQUENCE</scope>
    <source>
        <strain evidence="6">ChiHjej10B9-743</strain>
    </source>
</reference>
<accession>A0A9D1ZA77</accession>
<name>A0A9D1ZA77_9ACTN</name>
<dbReference type="InterPro" id="IPR016185">
    <property type="entry name" value="PreATP-grasp_dom_sf"/>
</dbReference>
<evidence type="ECO:0000313" key="6">
    <source>
        <dbReference type="EMBL" id="HIY79098.1"/>
    </source>
</evidence>
<dbReference type="InterPro" id="IPR011761">
    <property type="entry name" value="ATP-grasp"/>
</dbReference>
<gene>
    <name evidence="6" type="ORF">IAA42_01500</name>
</gene>